<dbReference type="RefSeq" id="WP_184263771.1">
    <property type="nucleotide sequence ID" value="NZ_JACIIX010000008.1"/>
</dbReference>
<comment type="similarity">
    <text evidence="2">Belongs to the drug/metabolite transporter (DMT) superfamily. 10 TMS drug/metabolite exporter (DME) (TC 2.A.7.3) family.</text>
</comment>
<dbReference type="SUPFAM" id="SSF103481">
    <property type="entry name" value="Multidrug resistance efflux transporter EmrE"/>
    <property type="match status" value="2"/>
</dbReference>
<feature type="transmembrane region" description="Helical" evidence="6">
    <location>
        <begin position="39"/>
        <end position="56"/>
    </location>
</feature>
<dbReference type="PROSITE" id="PS51257">
    <property type="entry name" value="PROKAR_LIPOPROTEIN"/>
    <property type="match status" value="1"/>
</dbReference>
<feature type="transmembrane region" description="Helical" evidence="6">
    <location>
        <begin position="242"/>
        <end position="265"/>
    </location>
</feature>
<protein>
    <submittedName>
        <fullName evidence="8">Drug/metabolite transporter (DMT)-like permease</fullName>
    </submittedName>
</protein>
<feature type="transmembrane region" description="Helical" evidence="6">
    <location>
        <begin position="212"/>
        <end position="230"/>
    </location>
</feature>
<keyword evidence="9" id="KW-1185">Reference proteome</keyword>
<feature type="transmembrane region" description="Helical" evidence="6">
    <location>
        <begin position="124"/>
        <end position="144"/>
    </location>
</feature>
<keyword evidence="3 6" id="KW-0812">Transmembrane</keyword>
<name>A0A7W9ZH48_NOVIT</name>
<feature type="transmembrane region" description="Helical" evidence="6">
    <location>
        <begin position="99"/>
        <end position="117"/>
    </location>
</feature>
<evidence type="ECO:0000256" key="2">
    <source>
        <dbReference type="ARBA" id="ARBA00009853"/>
    </source>
</evidence>
<evidence type="ECO:0000313" key="9">
    <source>
        <dbReference type="Proteomes" id="UP000544872"/>
    </source>
</evidence>
<feature type="domain" description="EamA" evidence="7">
    <location>
        <begin position="154"/>
        <end position="285"/>
    </location>
</feature>
<sequence length="294" mass="30662">MTARLPSAILLYLLSTLLFSLLSACVRLLARDMPVGEIVFFRSTLALLPLTLYLAAKGQFPSGIITRHPRAHLLRGVFSIGSMYLSFLTLSLLPQANATALSFVAPLLVMGLGPLVLRERPHPMVFVGAGLGFGGILLMVLPALQGSTDITVLYGTLSGLGCAACTAAAMTQIKRLTATENPGAIVLYFCLSCGTAGLLSSLFTPWVMPGPATIGLLLAAGLAGGLAHIAMTESLARAPATVVAPLEYTAMLWAVGFDLVLFNLFPGTMTLIGSAVIVGSAALVTVFSRRARTA</sequence>
<evidence type="ECO:0000256" key="1">
    <source>
        <dbReference type="ARBA" id="ARBA00004141"/>
    </source>
</evidence>
<dbReference type="InterPro" id="IPR037185">
    <property type="entry name" value="EmrE-like"/>
</dbReference>
<evidence type="ECO:0000259" key="7">
    <source>
        <dbReference type="Pfam" id="PF00892"/>
    </source>
</evidence>
<dbReference type="GO" id="GO:0016020">
    <property type="term" value="C:membrane"/>
    <property type="evidence" value="ECO:0007669"/>
    <property type="project" value="UniProtKB-SubCell"/>
</dbReference>
<feature type="domain" description="EamA" evidence="7">
    <location>
        <begin position="7"/>
        <end position="140"/>
    </location>
</feature>
<comment type="caution">
    <text evidence="8">The sequence shown here is derived from an EMBL/GenBank/DDBJ whole genome shotgun (WGS) entry which is preliminary data.</text>
</comment>
<feature type="transmembrane region" description="Helical" evidence="6">
    <location>
        <begin position="76"/>
        <end position="93"/>
    </location>
</feature>
<dbReference type="Pfam" id="PF00892">
    <property type="entry name" value="EamA"/>
    <property type="match status" value="2"/>
</dbReference>
<feature type="transmembrane region" description="Helical" evidence="6">
    <location>
        <begin position="271"/>
        <end position="288"/>
    </location>
</feature>
<dbReference type="AlphaFoldDB" id="A0A7W9ZH48"/>
<proteinExistence type="inferred from homology"/>
<reference evidence="8 9" key="1">
    <citation type="submission" date="2020-08" db="EMBL/GenBank/DDBJ databases">
        <title>Genomic Encyclopedia of Type Strains, Phase IV (KMG-IV): sequencing the most valuable type-strain genomes for metagenomic binning, comparative biology and taxonomic classification.</title>
        <authorList>
            <person name="Goeker M."/>
        </authorList>
    </citation>
    <scope>NUCLEOTIDE SEQUENCE [LARGE SCALE GENOMIC DNA]</scope>
    <source>
        <strain evidence="8 9">DSM 11590</strain>
    </source>
</reference>
<feature type="transmembrane region" description="Helical" evidence="6">
    <location>
        <begin position="185"/>
        <end position="206"/>
    </location>
</feature>
<feature type="transmembrane region" description="Helical" evidence="6">
    <location>
        <begin position="150"/>
        <end position="173"/>
    </location>
</feature>
<dbReference type="EMBL" id="JACIIX010000008">
    <property type="protein sequence ID" value="MBB6210958.1"/>
    <property type="molecule type" value="Genomic_DNA"/>
</dbReference>
<gene>
    <name evidence="8" type="ORF">FHS48_002388</name>
</gene>
<evidence type="ECO:0000256" key="3">
    <source>
        <dbReference type="ARBA" id="ARBA00022692"/>
    </source>
</evidence>
<dbReference type="InterPro" id="IPR000620">
    <property type="entry name" value="EamA_dom"/>
</dbReference>
<dbReference type="PANTHER" id="PTHR22911:SF6">
    <property type="entry name" value="SOLUTE CARRIER FAMILY 35 MEMBER G1"/>
    <property type="match status" value="1"/>
</dbReference>
<comment type="subcellular location">
    <subcellularLocation>
        <location evidence="1">Membrane</location>
        <topology evidence="1">Multi-pass membrane protein</topology>
    </subcellularLocation>
</comment>
<dbReference type="Proteomes" id="UP000544872">
    <property type="component" value="Unassembled WGS sequence"/>
</dbReference>
<evidence type="ECO:0000256" key="6">
    <source>
        <dbReference type="SAM" id="Phobius"/>
    </source>
</evidence>
<keyword evidence="4 6" id="KW-1133">Transmembrane helix</keyword>
<evidence type="ECO:0000256" key="5">
    <source>
        <dbReference type="ARBA" id="ARBA00023136"/>
    </source>
</evidence>
<evidence type="ECO:0000256" key="4">
    <source>
        <dbReference type="ARBA" id="ARBA00022989"/>
    </source>
</evidence>
<dbReference type="PANTHER" id="PTHR22911">
    <property type="entry name" value="ACYL-MALONYL CONDENSING ENZYME-RELATED"/>
    <property type="match status" value="1"/>
</dbReference>
<evidence type="ECO:0000313" key="8">
    <source>
        <dbReference type="EMBL" id="MBB6210958.1"/>
    </source>
</evidence>
<accession>A0A7W9ZH48</accession>
<organism evidence="8 9">
    <name type="scientific">Novispirillum itersonii</name>
    <name type="common">Aquaspirillum itersonii</name>
    <dbReference type="NCBI Taxonomy" id="189"/>
    <lineage>
        <taxon>Bacteria</taxon>
        <taxon>Pseudomonadati</taxon>
        <taxon>Pseudomonadota</taxon>
        <taxon>Alphaproteobacteria</taxon>
        <taxon>Rhodospirillales</taxon>
        <taxon>Novispirillaceae</taxon>
        <taxon>Novispirillum</taxon>
    </lineage>
</organism>
<keyword evidence="5 6" id="KW-0472">Membrane</keyword>